<dbReference type="Pfam" id="PF20736">
    <property type="entry name" value="Glyco_hydro127M"/>
    <property type="match status" value="1"/>
</dbReference>
<dbReference type="InterPro" id="IPR049046">
    <property type="entry name" value="Beta-AFase-like_GH127_middle"/>
</dbReference>
<dbReference type="AlphaFoldDB" id="A0A4S8PZ06"/>
<dbReference type="OrthoDB" id="9757939at2"/>
<dbReference type="InterPro" id="IPR008928">
    <property type="entry name" value="6-hairpin_glycosidase_sf"/>
</dbReference>
<reference evidence="3 4" key="2">
    <citation type="submission" date="2019-05" db="EMBL/GenBank/DDBJ databases">
        <title>Glycomyces buryatensis sp. nov.</title>
        <authorList>
            <person name="Nikitina E."/>
        </authorList>
    </citation>
    <scope>NUCLEOTIDE SEQUENCE [LARGE SCALE GENOMIC DNA]</scope>
    <source>
        <strain evidence="3 4">18</strain>
    </source>
</reference>
<evidence type="ECO:0000313" key="4">
    <source>
        <dbReference type="Proteomes" id="UP000308760"/>
    </source>
</evidence>
<dbReference type="PANTHER" id="PTHR31151:SF0">
    <property type="entry name" value="PROLINE-TRNA LIGASE (DUF1680)"/>
    <property type="match status" value="1"/>
</dbReference>
<name>A0A4S8PZ06_9ACTN</name>
<keyword evidence="4" id="KW-1185">Reference proteome</keyword>
<dbReference type="Proteomes" id="UP000308760">
    <property type="component" value="Unassembled WGS sequence"/>
</dbReference>
<proteinExistence type="predicted"/>
<evidence type="ECO:0000313" key="3">
    <source>
        <dbReference type="EMBL" id="THV36987.1"/>
    </source>
</evidence>
<feature type="domain" description="Non-reducing end beta-L-arabinofuranosidase-like GH127 catalytic" evidence="1">
    <location>
        <begin position="1"/>
        <end position="254"/>
    </location>
</feature>
<feature type="domain" description="Non-reducing end beta-L-arabinofuranosidase-like GH127 middle" evidence="2">
    <location>
        <begin position="266"/>
        <end position="359"/>
    </location>
</feature>
<protein>
    <recommendedName>
        <fullName evidence="5">Glycosyl hydrolase</fullName>
    </recommendedName>
</protein>
<comment type="caution">
    <text evidence="3">The sequence shown here is derived from an EMBL/GenBank/DDBJ whole genome shotgun (WGS) entry which is preliminary data.</text>
</comment>
<accession>A0A4S8PZ06</accession>
<dbReference type="GO" id="GO:0005975">
    <property type="term" value="P:carbohydrate metabolic process"/>
    <property type="evidence" value="ECO:0007669"/>
    <property type="project" value="InterPro"/>
</dbReference>
<sequence length="444" mass="49182">MAGLLDAHRLAGSTRALEIAAAMGDWVAARLAELPRESLDRMWGIYIAGEYGGMNESMATLAGHFPDKPEYRTAAKAFDNTALLAATAAGEDRLDGKHANQHIPQFTGYLRMYESGEGRDYFTAAENFWDMVVAHRGYAHGGTGVGEILRARDVIAGSLYQYPDDPNHAETCCVYNLLKLARNLFFHTGDAKYMEYYELAMVNQILASRRDADSTESPEVTYFVPVRPGRRRDYGNIGTCCGGTGMENHTKHQDSVYFVAADGKSLYVNLYTNSTLDWTARGVTVEQSTDYPFEGASRLTIGVRRRSRFALKLRVPAWCDGFAVAVNGETQQIDAAPGTYATLNRTWRDGDTVDITLPLRLRTKAAIDAPDVQSVYYGPTLLAIRHEAVGDDLESGLIDLSIGDDLEAAFEPADEPLHFTADGYTFAPLHLADDAPYHLYWRRR</sequence>
<gene>
    <name evidence="3" type="ORF">FAB82_20725</name>
</gene>
<dbReference type="Pfam" id="PF07944">
    <property type="entry name" value="Beta-AFase-like_GH127_cat"/>
    <property type="match status" value="1"/>
</dbReference>
<evidence type="ECO:0000259" key="2">
    <source>
        <dbReference type="Pfam" id="PF20736"/>
    </source>
</evidence>
<dbReference type="EMBL" id="STGY01000071">
    <property type="protein sequence ID" value="THV36987.1"/>
    <property type="molecule type" value="Genomic_DNA"/>
</dbReference>
<organism evidence="3 4">
    <name type="scientific">Glycomyces buryatensis</name>
    <dbReference type="NCBI Taxonomy" id="2570927"/>
    <lineage>
        <taxon>Bacteria</taxon>
        <taxon>Bacillati</taxon>
        <taxon>Actinomycetota</taxon>
        <taxon>Actinomycetes</taxon>
        <taxon>Glycomycetales</taxon>
        <taxon>Glycomycetaceae</taxon>
        <taxon>Glycomyces</taxon>
    </lineage>
</organism>
<evidence type="ECO:0008006" key="5">
    <source>
        <dbReference type="Google" id="ProtNLM"/>
    </source>
</evidence>
<dbReference type="PANTHER" id="PTHR31151">
    <property type="entry name" value="PROLINE-TRNA LIGASE (DUF1680)"/>
    <property type="match status" value="1"/>
</dbReference>
<evidence type="ECO:0000259" key="1">
    <source>
        <dbReference type="Pfam" id="PF07944"/>
    </source>
</evidence>
<reference evidence="4" key="1">
    <citation type="submission" date="2019-04" db="EMBL/GenBank/DDBJ databases">
        <title>Nocardioides xinjiangensis sp. nov.</title>
        <authorList>
            <person name="Liu S."/>
        </authorList>
    </citation>
    <scope>NUCLEOTIDE SEQUENCE [LARGE SCALE GENOMIC DNA]</scope>
    <source>
        <strain evidence="4">18</strain>
    </source>
</reference>
<dbReference type="SUPFAM" id="SSF48208">
    <property type="entry name" value="Six-hairpin glycosidases"/>
    <property type="match status" value="1"/>
</dbReference>
<dbReference type="InterPro" id="IPR012878">
    <property type="entry name" value="Beta-AFase-like_GH127_cat"/>
</dbReference>